<keyword evidence="3" id="KW-0862">Zinc</keyword>
<feature type="non-terminal residue" evidence="5">
    <location>
        <position position="1"/>
    </location>
</feature>
<gene>
    <name evidence="5" type="ORF">AAG570_009916</name>
</gene>
<keyword evidence="6" id="KW-1185">Reference proteome</keyword>
<dbReference type="InterPro" id="IPR011011">
    <property type="entry name" value="Znf_FYVE_PHD"/>
</dbReference>
<dbReference type="Pfam" id="PF01363">
    <property type="entry name" value="FYVE"/>
    <property type="match status" value="1"/>
</dbReference>
<dbReference type="EMBL" id="JBFDAA010000004">
    <property type="protein sequence ID" value="KAL1138226.1"/>
    <property type="molecule type" value="Genomic_DNA"/>
</dbReference>
<proteinExistence type="predicted"/>
<dbReference type="InterPro" id="IPR013083">
    <property type="entry name" value="Znf_RING/FYVE/PHD"/>
</dbReference>
<accession>A0ABD0YQI7</accession>
<protein>
    <recommendedName>
        <fullName evidence="4">FYVE zinc finger domain-containing protein</fullName>
    </recommendedName>
</protein>
<reference evidence="5 6" key="1">
    <citation type="submission" date="2024-07" db="EMBL/GenBank/DDBJ databases">
        <title>Chromosome-level genome assembly of the water stick insect Ranatra chinensis (Heteroptera: Nepidae).</title>
        <authorList>
            <person name="Liu X."/>
        </authorList>
    </citation>
    <scope>NUCLEOTIDE SEQUENCE [LARGE SCALE GENOMIC DNA]</scope>
    <source>
        <strain evidence="5">Cailab_2021Rc</strain>
        <tissue evidence="5">Muscle</tissue>
    </source>
</reference>
<dbReference type="PANTHER" id="PTHR46465">
    <property type="entry name" value="LATERAL SIGNALING TARGET PROTEIN 2 HOMOLOG"/>
    <property type="match status" value="1"/>
</dbReference>
<dbReference type="SUPFAM" id="SSF57903">
    <property type="entry name" value="FYVE/PHD zinc finger"/>
    <property type="match status" value="1"/>
</dbReference>
<keyword evidence="2" id="KW-0863">Zinc-finger</keyword>
<dbReference type="InterPro" id="IPR000306">
    <property type="entry name" value="Znf_FYVE"/>
</dbReference>
<dbReference type="InterPro" id="IPR051118">
    <property type="entry name" value="LST-2"/>
</dbReference>
<dbReference type="Proteomes" id="UP001558652">
    <property type="component" value="Unassembled WGS sequence"/>
</dbReference>
<evidence type="ECO:0000313" key="5">
    <source>
        <dbReference type="EMBL" id="KAL1138226.1"/>
    </source>
</evidence>
<organism evidence="5 6">
    <name type="scientific">Ranatra chinensis</name>
    <dbReference type="NCBI Taxonomy" id="642074"/>
    <lineage>
        <taxon>Eukaryota</taxon>
        <taxon>Metazoa</taxon>
        <taxon>Ecdysozoa</taxon>
        <taxon>Arthropoda</taxon>
        <taxon>Hexapoda</taxon>
        <taxon>Insecta</taxon>
        <taxon>Pterygota</taxon>
        <taxon>Neoptera</taxon>
        <taxon>Paraneoptera</taxon>
        <taxon>Hemiptera</taxon>
        <taxon>Heteroptera</taxon>
        <taxon>Panheteroptera</taxon>
        <taxon>Nepomorpha</taxon>
        <taxon>Nepidae</taxon>
        <taxon>Ranatrinae</taxon>
        <taxon>Ranatra</taxon>
    </lineage>
</organism>
<evidence type="ECO:0000313" key="6">
    <source>
        <dbReference type="Proteomes" id="UP001558652"/>
    </source>
</evidence>
<sequence length="151" mass="16990">SSADLVHRLFVCVSGVADQLQTNFAGDLRNILKAVFLIHSSDRSDYDTLDDANNECCERGEDAVVWGERSVESPPAWVPDQAAPMCMSCHAQFTVVRRRHHCRNCGKVSALRIKLELKGSFELMISHKSHIVYSLRVKSLLSDLDEVELYL</sequence>
<dbReference type="SMART" id="SM00064">
    <property type="entry name" value="FYVE"/>
    <property type="match status" value="1"/>
</dbReference>
<evidence type="ECO:0000256" key="2">
    <source>
        <dbReference type="ARBA" id="ARBA00022771"/>
    </source>
</evidence>
<name>A0ABD0YQI7_9HEMI</name>
<dbReference type="PANTHER" id="PTHR46465:SF2">
    <property type="entry name" value="LATERAL SIGNALING TARGET PROTEIN 2 HOMOLOG"/>
    <property type="match status" value="1"/>
</dbReference>
<dbReference type="GO" id="GO:0008270">
    <property type="term" value="F:zinc ion binding"/>
    <property type="evidence" value="ECO:0007669"/>
    <property type="project" value="UniProtKB-KW"/>
</dbReference>
<evidence type="ECO:0000259" key="4">
    <source>
        <dbReference type="SMART" id="SM00064"/>
    </source>
</evidence>
<feature type="domain" description="FYVE zinc finger" evidence="4">
    <location>
        <begin position="72"/>
        <end position="130"/>
    </location>
</feature>
<evidence type="ECO:0000256" key="3">
    <source>
        <dbReference type="ARBA" id="ARBA00022833"/>
    </source>
</evidence>
<keyword evidence="1" id="KW-0479">Metal-binding</keyword>
<dbReference type="Gene3D" id="3.30.40.10">
    <property type="entry name" value="Zinc/RING finger domain, C3HC4 (zinc finger)"/>
    <property type="match status" value="1"/>
</dbReference>
<evidence type="ECO:0000256" key="1">
    <source>
        <dbReference type="ARBA" id="ARBA00022723"/>
    </source>
</evidence>
<dbReference type="AlphaFoldDB" id="A0ABD0YQI7"/>
<comment type="caution">
    <text evidence="5">The sequence shown here is derived from an EMBL/GenBank/DDBJ whole genome shotgun (WGS) entry which is preliminary data.</text>
</comment>